<dbReference type="Proteomes" id="UP001234178">
    <property type="component" value="Unassembled WGS sequence"/>
</dbReference>
<evidence type="ECO:0000313" key="1">
    <source>
        <dbReference type="EMBL" id="KAK4037398.1"/>
    </source>
</evidence>
<evidence type="ECO:0000313" key="2">
    <source>
        <dbReference type="Proteomes" id="UP001234178"/>
    </source>
</evidence>
<accession>A0ABR0B6U4</accession>
<dbReference type="EMBL" id="JAOYFB010000040">
    <property type="protein sequence ID" value="KAK4037398.1"/>
    <property type="molecule type" value="Genomic_DNA"/>
</dbReference>
<keyword evidence="2" id="KW-1185">Reference proteome</keyword>
<gene>
    <name evidence="1" type="ORF">OUZ56_029434</name>
</gene>
<reference evidence="1 2" key="1">
    <citation type="journal article" date="2023" name="Nucleic Acids Res.">
        <title>The hologenome of Daphnia magna reveals possible DNA methylation and microbiome-mediated evolution of the host genome.</title>
        <authorList>
            <person name="Chaturvedi A."/>
            <person name="Li X."/>
            <person name="Dhandapani V."/>
            <person name="Marshall H."/>
            <person name="Kissane S."/>
            <person name="Cuenca-Cambronero M."/>
            <person name="Asole G."/>
            <person name="Calvet F."/>
            <person name="Ruiz-Romero M."/>
            <person name="Marangio P."/>
            <person name="Guigo R."/>
            <person name="Rago D."/>
            <person name="Mirbahai L."/>
            <person name="Eastwood N."/>
            <person name="Colbourne J.K."/>
            <person name="Zhou J."/>
            <person name="Mallon E."/>
            <person name="Orsini L."/>
        </authorList>
    </citation>
    <scope>NUCLEOTIDE SEQUENCE [LARGE SCALE GENOMIC DNA]</scope>
    <source>
        <strain evidence="1">LRV0_1</strain>
    </source>
</reference>
<protein>
    <submittedName>
        <fullName evidence="1">Uncharacterized protein</fullName>
    </submittedName>
</protein>
<organism evidence="1 2">
    <name type="scientific">Daphnia magna</name>
    <dbReference type="NCBI Taxonomy" id="35525"/>
    <lineage>
        <taxon>Eukaryota</taxon>
        <taxon>Metazoa</taxon>
        <taxon>Ecdysozoa</taxon>
        <taxon>Arthropoda</taxon>
        <taxon>Crustacea</taxon>
        <taxon>Branchiopoda</taxon>
        <taxon>Diplostraca</taxon>
        <taxon>Cladocera</taxon>
        <taxon>Anomopoda</taxon>
        <taxon>Daphniidae</taxon>
        <taxon>Daphnia</taxon>
    </lineage>
</organism>
<name>A0ABR0B6U4_9CRUS</name>
<proteinExistence type="predicted"/>
<comment type="caution">
    <text evidence="1">The sequence shown here is derived from an EMBL/GenBank/DDBJ whole genome shotgun (WGS) entry which is preliminary data.</text>
</comment>
<sequence length="150" mass="16755">MINWLPHHHGNKVYQLIHFHSSRELHSLEGAGKHNSKGCFQETQTTRALPRSTKQETGHQKVYSLLEAGARNAKCRAAAESGREKAAGGAVKSSVSYLVLYKSDGFLLLCVLKNLYNTHVTRISTRQNLGQTVKNKGVLGEKMYFEGRVF</sequence>